<dbReference type="NCBIfam" id="TIGR00254">
    <property type="entry name" value="GGDEF"/>
    <property type="match status" value="1"/>
</dbReference>
<dbReference type="EC" id="2.7.7.65" evidence="1"/>
<dbReference type="InterPro" id="IPR000014">
    <property type="entry name" value="PAS"/>
</dbReference>
<dbReference type="InterPro" id="IPR029787">
    <property type="entry name" value="Nucleotide_cyclase"/>
</dbReference>
<dbReference type="GO" id="GO:0005886">
    <property type="term" value="C:plasma membrane"/>
    <property type="evidence" value="ECO:0007669"/>
    <property type="project" value="TreeGrafter"/>
</dbReference>
<dbReference type="PANTHER" id="PTHR45138:SF9">
    <property type="entry name" value="DIGUANYLATE CYCLASE DGCM-RELATED"/>
    <property type="match status" value="1"/>
</dbReference>
<reference evidence="5 6" key="1">
    <citation type="submission" date="2016-07" db="EMBL/GenBank/DDBJ databases">
        <title>Draft genome of Scalindua rubra, obtained from a brine-seawater interface in the Red Sea, sheds light on salt adaptation in anammox bacteria.</title>
        <authorList>
            <person name="Speth D.R."/>
            <person name="Lagkouvardos I."/>
            <person name="Wang Y."/>
            <person name="Qian P.-Y."/>
            <person name="Dutilh B.E."/>
            <person name="Jetten M.S."/>
        </authorList>
    </citation>
    <scope>NUCLEOTIDE SEQUENCE [LARGE SCALE GENOMIC DNA]</scope>
    <source>
        <strain evidence="5">BSI-1</strain>
    </source>
</reference>
<dbReference type="FunFam" id="3.30.70.270:FF:000001">
    <property type="entry name" value="Diguanylate cyclase domain protein"/>
    <property type="match status" value="1"/>
</dbReference>
<dbReference type="SMART" id="SM00091">
    <property type="entry name" value="PAS"/>
    <property type="match status" value="1"/>
</dbReference>
<evidence type="ECO:0000259" key="3">
    <source>
        <dbReference type="PROSITE" id="PS50112"/>
    </source>
</evidence>
<dbReference type="EMBL" id="MAYW01000039">
    <property type="protein sequence ID" value="ODS33058.1"/>
    <property type="molecule type" value="Genomic_DNA"/>
</dbReference>
<dbReference type="InterPro" id="IPR050469">
    <property type="entry name" value="Diguanylate_Cyclase"/>
</dbReference>
<gene>
    <name evidence="5" type="ORF">SCARUB_01820</name>
</gene>
<dbReference type="PANTHER" id="PTHR45138">
    <property type="entry name" value="REGULATORY COMPONENTS OF SENSORY TRANSDUCTION SYSTEM"/>
    <property type="match status" value="1"/>
</dbReference>
<evidence type="ECO:0000259" key="4">
    <source>
        <dbReference type="PROSITE" id="PS50887"/>
    </source>
</evidence>
<dbReference type="NCBIfam" id="TIGR00229">
    <property type="entry name" value="sensory_box"/>
    <property type="match status" value="1"/>
</dbReference>
<dbReference type="AlphaFoldDB" id="A0A1E3XBS5"/>
<dbReference type="SUPFAM" id="SSF55785">
    <property type="entry name" value="PYP-like sensor domain (PAS domain)"/>
    <property type="match status" value="1"/>
</dbReference>
<accession>A0A1E3XBS5</accession>
<dbReference type="GO" id="GO:0006355">
    <property type="term" value="P:regulation of DNA-templated transcription"/>
    <property type="evidence" value="ECO:0007669"/>
    <property type="project" value="InterPro"/>
</dbReference>
<dbReference type="SUPFAM" id="SSF55073">
    <property type="entry name" value="Nucleotide cyclase"/>
    <property type="match status" value="1"/>
</dbReference>
<dbReference type="Pfam" id="PF00990">
    <property type="entry name" value="GGDEF"/>
    <property type="match status" value="1"/>
</dbReference>
<dbReference type="CDD" id="cd01949">
    <property type="entry name" value="GGDEF"/>
    <property type="match status" value="1"/>
</dbReference>
<protein>
    <recommendedName>
        <fullName evidence="1">diguanylate cyclase</fullName>
        <ecNumber evidence="1">2.7.7.65</ecNumber>
    </recommendedName>
</protein>
<dbReference type="CDD" id="cd00130">
    <property type="entry name" value="PAS"/>
    <property type="match status" value="1"/>
</dbReference>
<feature type="domain" description="GGDEF" evidence="4">
    <location>
        <begin position="178"/>
        <end position="313"/>
    </location>
</feature>
<dbReference type="Gene3D" id="3.30.70.270">
    <property type="match status" value="1"/>
</dbReference>
<dbReference type="GO" id="GO:0052621">
    <property type="term" value="F:diguanylate cyclase activity"/>
    <property type="evidence" value="ECO:0007669"/>
    <property type="project" value="UniProtKB-EC"/>
</dbReference>
<comment type="catalytic activity">
    <reaction evidence="2">
        <text>2 GTP = 3',3'-c-di-GMP + 2 diphosphate</text>
        <dbReference type="Rhea" id="RHEA:24898"/>
        <dbReference type="ChEBI" id="CHEBI:33019"/>
        <dbReference type="ChEBI" id="CHEBI:37565"/>
        <dbReference type="ChEBI" id="CHEBI:58805"/>
        <dbReference type="EC" id="2.7.7.65"/>
    </reaction>
</comment>
<dbReference type="InterPro" id="IPR000160">
    <property type="entry name" value="GGDEF_dom"/>
</dbReference>
<dbReference type="Gene3D" id="3.30.450.20">
    <property type="entry name" value="PAS domain"/>
    <property type="match status" value="1"/>
</dbReference>
<dbReference type="Pfam" id="PF00989">
    <property type="entry name" value="PAS"/>
    <property type="match status" value="1"/>
</dbReference>
<dbReference type="PROSITE" id="PS50887">
    <property type="entry name" value="GGDEF"/>
    <property type="match status" value="1"/>
</dbReference>
<name>A0A1E3XBS5_9BACT</name>
<dbReference type="InterPro" id="IPR043128">
    <property type="entry name" value="Rev_trsase/Diguanyl_cyclase"/>
</dbReference>
<dbReference type="Proteomes" id="UP000094056">
    <property type="component" value="Unassembled WGS sequence"/>
</dbReference>
<feature type="domain" description="PAS" evidence="3">
    <location>
        <begin position="7"/>
        <end position="74"/>
    </location>
</feature>
<evidence type="ECO:0000256" key="2">
    <source>
        <dbReference type="ARBA" id="ARBA00034247"/>
    </source>
</evidence>
<dbReference type="InterPro" id="IPR013767">
    <property type="entry name" value="PAS_fold"/>
</dbReference>
<proteinExistence type="predicted"/>
<dbReference type="InterPro" id="IPR035965">
    <property type="entry name" value="PAS-like_dom_sf"/>
</dbReference>
<comment type="caution">
    <text evidence="5">The sequence shown here is derived from an EMBL/GenBank/DDBJ whole genome shotgun (WGS) entry which is preliminary data.</text>
</comment>
<dbReference type="GO" id="GO:1902201">
    <property type="term" value="P:negative regulation of bacterial-type flagellum-dependent cell motility"/>
    <property type="evidence" value="ECO:0007669"/>
    <property type="project" value="TreeGrafter"/>
</dbReference>
<organism evidence="5 6">
    <name type="scientific">Candidatus Scalindua rubra</name>
    <dbReference type="NCBI Taxonomy" id="1872076"/>
    <lineage>
        <taxon>Bacteria</taxon>
        <taxon>Pseudomonadati</taxon>
        <taxon>Planctomycetota</taxon>
        <taxon>Candidatus Brocadiia</taxon>
        <taxon>Candidatus Brocadiales</taxon>
        <taxon>Candidatus Scalinduaceae</taxon>
        <taxon>Candidatus Scalindua</taxon>
    </lineage>
</organism>
<dbReference type="GO" id="GO:0043709">
    <property type="term" value="P:cell adhesion involved in single-species biofilm formation"/>
    <property type="evidence" value="ECO:0007669"/>
    <property type="project" value="TreeGrafter"/>
</dbReference>
<sequence length="313" mass="35414">MKNLGIEFDSLVNSLPEMVFSTDYKRNLLQINKLMLEKLGYSHQELTNMRVDDLIPKKDIHAIKRHYIKILNGFSSCVETKISTKANSYIDVELVSACKKTDNMVVNSGELQKAGDTGYVITIAKDVSLKKILEKEVYNKNKELEGLAITDKLTGLYNRIYFDAFIEHEIRKSKRYMRPLSIAKIDLDKFKLFNYKFGNREGDNVLKELGLSIKKSIRDDIDTAYRYGGGEFMIIFPETPTKDALIVSERLRKSFSQVKFSPQALSGKTISVNNTISMGIAGLSKDDDKDSLIRKADEALYTSKMSGGNKISA</sequence>
<evidence type="ECO:0000313" key="6">
    <source>
        <dbReference type="Proteomes" id="UP000094056"/>
    </source>
</evidence>
<dbReference type="PROSITE" id="PS50112">
    <property type="entry name" value="PAS"/>
    <property type="match status" value="1"/>
</dbReference>
<dbReference type="SMART" id="SM00267">
    <property type="entry name" value="GGDEF"/>
    <property type="match status" value="1"/>
</dbReference>
<evidence type="ECO:0000313" key="5">
    <source>
        <dbReference type="EMBL" id="ODS33058.1"/>
    </source>
</evidence>
<evidence type="ECO:0000256" key="1">
    <source>
        <dbReference type="ARBA" id="ARBA00012528"/>
    </source>
</evidence>